<keyword evidence="2" id="KW-1185">Reference proteome</keyword>
<protein>
    <submittedName>
        <fullName evidence="1">Uncharacterized protein</fullName>
    </submittedName>
</protein>
<dbReference type="Proteomes" id="UP000299102">
    <property type="component" value="Unassembled WGS sequence"/>
</dbReference>
<organism evidence="1 2">
    <name type="scientific">Eumeta variegata</name>
    <name type="common">Bagworm moth</name>
    <name type="synonym">Eumeta japonica</name>
    <dbReference type="NCBI Taxonomy" id="151549"/>
    <lineage>
        <taxon>Eukaryota</taxon>
        <taxon>Metazoa</taxon>
        <taxon>Ecdysozoa</taxon>
        <taxon>Arthropoda</taxon>
        <taxon>Hexapoda</taxon>
        <taxon>Insecta</taxon>
        <taxon>Pterygota</taxon>
        <taxon>Neoptera</taxon>
        <taxon>Endopterygota</taxon>
        <taxon>Lepidoptera</taxon>
        <taxon>Glossata</taxon>
        <taxon>Ditrysia</taxon>
        <taxon>Tineoidea</taxon>
        <taxon>Psychidae</taxon>
        <taxon>Oiketicinae</taxon>
        <taxon>Eumeta</taxon>
    </lineage>
</organism>
<evidence type="ECO:0000313" key="1">
    <source>
        <dbReference type="EMBL" id="GBP72197.1"/>
    </source>
</evidence>
<accession>A0A4C1YCJ4</accession>
<sequence length="83" mass="8501">MATQNGQPGRAAPLYLTVAVVMVQARHGKLQMDVIGKTVGAVSADATGDLLSDTTSILSNLTSLTSIESILLAATALTYLAPD</sequence>
<proteinExistence type="predicted"/>
<gene>
    <name evidence="1" type="ORF">EVAR_90380_1</name>
</gene>
<comment type="caution">
    <text evidence="1">The sequence shown here is derived from an EMBL/GenBank/DDBJ whole genome shotgun (WGS) entry which is preliminary data.</text>
</comment>
<dbReference type="EMBL" id="BGZK01001136">
    <property type="protein sequence ID" value="GBP72197.1"/>
    <property type="molecule type" value="Genomic_DNA"/>
</dbReference>
<evidence type="ECO:0000313" key="2">
    <source>
        <dbReference type="Proteomes" id="UP000299102"/>
    </source>
</evidence>
<dbReference type="AlphaFoldDB" id="A0A4C1YCJ4"/>
<name>A0A4C1YCJ4_EUMVA</name>
<reference evidence="1 2" key="1">
    <citation type="journal article" date="2019" name="Commun. Biol.">
        <title>The bagworm genome reveals a unique fibroin gene that provides high tensile strength.</title>
        <authorList>
            <person name="Kono N."/>
            <person name="Nakamura H."/>
            <person name="Ohtoshi R."/>
            <person name="Tomita M."/>
            <person name="Numata K."/>
            <person name="Arakawa K."/>
        </authorList>
    </citation>
    <scope>NUCLEOTIDE SEQUENCE [LARGE SCALE GENOMIC DNA]</scope>
</reference>